<dbReference type="SUPFAM" id="SSF74650">
    <property type="entry name" value="Galactose mutarotase-like"/>
    <property type="match status" value="1"/>
</dbReference>
<dbReference type="UniPathway" id="UPA00242"/>
<evidence type="ECO:0000256" key="2">
    <source>
        <dbReference type="ARBA" id="ARBA00006206"/>
    </source>
</evidence>
<dbReference type="InterPro" id="IPR014718">
    <property type="entry name" value="GH-type_carb-bd"/>
</dbReference>
<reference evidence="10" key="4">
    <citation type="submission" date="2017-11" db="EMBL/GenBank/DDBJ databases">
        <title>Complete genome sequence of Serratia sp. ATCC 39006.</title>
        <authorList>
            <person name="Hampton H.G."/>
            <person name="Jackson S.A."/>
            <person name="Jauregui R."/>
            <person name="Poulter G.T.M."/>
            <person name="Salmond G.P.C."/>
            <person name="Fineran P.C."/>
        </authorList>
    </citation>
    <scope>NUCLEOTIDE SEQUENCE</scope>
    <source>
        <strain evidence="10">ATCC 39006</strain>
    </source>
</reference>
<feature type="binding site" evidence="8">
    <location>
        <begin position="175"/>
        <end position="177"/>
    </location>
    <ligand>
        <name>beta-D-galactose</name>
        <dbReference type="ChEBI" id="CHEBI:27667"/>
    </ligand>
</feature>
<dbReference type="InterPro" id="IPR011013">
    <property type="entry name" value="Gal_mutarotase_sf_dom"/>
</dbReference>
<evidence type="ECO:0000256" key="6">
    <source>
        <dbReference type="PIRSR" id="PIRSR005096-1"/>
    </source>
</evidence>
<evidence type="ECO:0000313" key="12">
    <source>
        <dbReference type="Proteomes" id="UP000233778"/>
    </source>
</evidence>
<name>A0A2I5TAD7_SERS3</name>
<evidence type="ECO:0000313" key="10">
    <source>
        <dbReference type="EMBL" id="AUH05848.1"/>
    </source>
</evidence>
<dbReference type="InterPro" id="IPR015443">
    <property type="entry name" value="Aldose_1-epimerase"/>
</dbReference>
<evidence type="ECO:0000256" key="5">
    <source>
        <dbReference type="PIRNR" id="PIRNR005096"/>
    </source>
</evidence>
<keyword evidence="3 5" id="KW-0413">Isomerase</keyword>
<keyword evidence="11" id="KW-1185">Reference proteome</keyword>
<feature type="active site" description="Proton donor" evidence="6">
    <location>
        <position position="175"/>
    </location>
</feature>
<evidence type="ECO:0000256" key="8">
    <source>
        <dbReference type="PIRSR" id="PIRSR005096-3"/>
    </source>
</evidence>
<dbReference type="NCBIfam" id="NF008277">
    <property type="entry name" value="PRK11055.1"/>
    <property type="match status" value="1"/>
</dbReference>
<dbReference type="InterPro" id="IPR008183">
    <property type="entry name" value="Aldose_1/G6P_1-epimerase"/>
</dbReference>
<dbReference type="InterPro" id="IPR013458">
    <property type="entry name" value="Ald_epimerase_bac"/>
</dbReference>
<reference evidence="9 12" key="3">
    <citation type="submission" date="2017-11" db="EMBL/GenBank/DDBJ databases">
        <title>Complete genome sequence of Serratia sp. ATCC 39006 LacA.</title>
        <authorList>
            <person name="Hampton H.G."/>
            <person name="Jackson S.A."/>
            <person name="Jauregui R."/>
            <person name="Poulter G.T.M."/>
            <person name="Salmond G.P.C."/>
            <person name="Fineran P.C."/>
        </authorList>
    </citation>
    <scope>NUCLEOTIDE SEQUENCE [LARGE SCALE GENOMIC DNA]</scope>
    <source>
        <strain evidence="9 12">ATCC 39006</strain>
    </source>
</reference>
<dbReference type="NCBIfam" id="TIGR02636">
    <property type="entry name" value="galM_Leloir"/>
    <property type="match status" value="1"/>
</dbReference>
<dbReference type="EC" id="5.1.3.3" evidence="5"/>
<proteinExistence type="inferred from homology"/>
<dbReference type="EMBL" id="CP025085">
    <property type="protein sequence ID" value="AUH01525.1"/>
    <property type="molecule type" value="Genomic_DNA"/>
</dbReference>
<dbReference type="RefSeq" id="WP_021015163.1">
    <property type="nucleotide sequence ID" value="NZ_CP025084.1"/>
</dbReference>
<dbReference type="Pfam" id="PF01263">
    <property type="entry name" value="Aldose_epim"/>
    <property type="match status" value="1"/>
</dbReference>
<evidence type="ECO:0000313" key="9">
    <source>
        <dbReference type="EMBL" id="AUH01525.1"/>
    </source>
</evidence>
<dbReference type="GO" id="GO:0006006">
    <property type="term" value="P:glucose metabolic process"/>
    <property type="evidence" value="ECO:0007669"/>
    <property type="project" value="TreeGrafter"/>
</dbReference>
<evidence type="ECO:0000256" key="7">
    <source>
        <dbReference type="PIRSR" id="PIRSR005096-2"/>
    </source>
</evidence>
<dbReference type="GO" id="GO:0033499">
    <property type="term" value="P:galactose catabolic process via UDP-galactose, Leloir pathway"/>
    <property type="evidence" value="ECO:0007669"/>
    <property type="project" value="TreeGrafter"/>
</dbReference>
<protein>
    <recommendedName>
        <fullName evidence="5">Aldose 1-epimerase</fullName>
        <ecNumber evidence="5">5.1.3.3</ecNumber>
    </recommendedName>
</protein>
<dbReference type="EMBL" id="CP025084">
    <property type="protein sequence ID" value="AUH05848.1"/>
    <property type="molecule type" value="Genomic_DNA"/>
</dbReference>
<feature type="binding site" evidence="7">
    <location>
        <position position="245"/>
    </location>
    <ligand>
        <name>beta-D-galactose</name>
        <dbReference type="ChEBI" id="CHEBI:27667"/>
    </ligand>
</feature>
<dbReference type="PANTHER" id="PTHR10091">
    <property type="entry name" value="ALDOSE-1-EPIMERASE"/>
    <property type="match status" value="1"/>
</dbReference>
<dbReference type="GO" id="GO:0004034">
    <property type="term" value="F:aldose 1-epimerase activity"/>
    <property type="evidence" value="ECO:0007669"/>
    <property type="project" value="UniProtKB-EC"/>
</dbReference>
<gene>
    <name evidence="10" type="primary">galM</name>
    <name evidence="9" type="ORF">CWC46_17955</name>
    <name evidence="10" type="ORF">Ser39006_017955</name>
</gene>
<dbReference type="GO" id="GO:0030246">
    <property type="term" value="F:carbohydrate binding"/>
    <property type="evidence" value="ECO:0007669"/>
    <property type="project" value="InterPro"/>
</dbReference>
<dbReference type="PIRSF" id="PIRSF005096">
    <property type="entry name" value="GALM"/>
    <property type="match status" value="1"/>
</dbReference>
<feature type="active site" description="Proton acceptor" evidence="6">
    <location>
        <position position="310"/>
    </location>
</feature>
<comment type="pathway">
    <text evidence="1 5">Carbohydrate metabolism; hexose metabolism.</text>
</comment>
<dbReference type="KEGG" id="serq:CWC46_17955"/>
<feature type="binding site" evidence="8">
    <location>
        <begin position="78"/>
        <end position="79"/>
    </location>
    <ligand>
        <name>beta-D-galactose</name>
        <dbReference type="ChEBI" id="CHEBI:27667"/>
    </ligand>
</feature>
<dbReference type="AlphaFoldDB" id="A0A2I5TAD7"/>
<dbReference type="STRING" id="104623.Ser39006_01897"/>
<dbReference type="Proteomes" id="UP000233778">
    <property type="component" value="Chromosome"/>
</dbReference>
<dbReference type="KEGG" id="sera:Ser39006_017955"/>
<comment type="catalytic activity">
    <reaction evidence="5">
        <text>alpha-D-glucose = beta-D-glucose</text>
        <dbReference type="Rhea" id="RHEA:10264"/>
        <dbReference type="ChEBI" id="CHEBI:15903"/>
        <dbReference type="ChEBI" id="CHEBI:17925"/>
        <dbReference type="EC" id="5.1.3.3"/>
    </reaction>
</comment>
<dbReference type="GO" id="GO:0005737">
    <property type="term" value="C:cytoplasm"/>
    <property type="evidence" value="ECO:0007669"/>
    <property type="project" value="TreeGrafter"/>
</dbReference>
<dbReference type="Proteomes" id="UP000017700">
    <property type="component" value="Chromosome"/>
</dbReference>
<evidence type="ECO:0000256" key="3">
    <source>
        <dbReference type="ARBA" id="ARBA00023235"/>
    </source>
</evidence>
<evidence type="ECO:0000313" key="11">
    <source>
        <dbReference type="Proteomes" id="UP000017700"/>
    </source>
</evidence>
<keyword evidence="4 5" id="KW-0119">Carbohydrate metabolism</keyword>
<evidence type="ECO:0000256" key="4">
    <source>
        <dbReference type="ARBA" id="ARBA00023277"/>
    </source>
</evidence>
<accession>A0A2I5TAD7</accession>
<comment type="similarity">
    <text evidence="2 5">Belongs to the aldose epimerase family.</text>
</comment>
<organism evidence="10 11">
    <name type="scientific">Serratia sp. (strain ATCC 39006)</name>
    <name type="common">Prodigiosinella confusarubida</name>
    <dbReference type="NCBI Taxonomy" id="104623"/>
    <lineage>
        <taxon>Bacteria</taxon>
        <taxon>Pseudomonadati</taxon>
        <taxon>Pseudomonadota</taxon>
        <taxon>Gammaproteobacteria</taxon>
        <taxon>Enterobacterales</taxon>
        <taxon>Pectobacteriaceae</taxon>
        <taxon>Prodigiosinella</taxon>
    </lineage>
</organism>
<evidence type="ECO:0000256" key="1">
    <source>
        <dbReference type="ARBA" id="ARBA00005028"/>
    </source>
</evidence>
<sequence>MLNEAESAMAPDGQPFQLTVLQNRAGMRVCVMDWGATWLSCLLPLASGEIRDVLLGCAPEQYPQQNAYLGASVGRYANRIANATIGQGSDIIPLVANQGSHQLHGGPEGFHTRRWQTLHKDNNQVSYQLNSPDGDQGFPGNLNVQVSYHLTEKNALEIEYRAVVEKHCPVCMTNHAYFNLDDHNMDVRDHKLQLFADYFLPVNSEGIPGNELRQVNGSSMDFRQPKTLFKDFLSDEDQKAVGGYDHAFLLHRTCGSTESPAANLWSSDGQIQMCVYTSAPALQVYSGNFLGGTPNREGGRYENYGGIALESEFLPDSPNHFDWPQPDCWLKPGKLYRSLTVYEFLY</sequence>
<dbReference type="PANTHER" id="PTHR10091:SF0">
    <property type="entry name" value="GALACTOSE MUTAROTASE"/>
    <property type="match status" value="1"/>
</dbReference>
<reference evidence="10" key="2">
    <citation type="submission" date="2013-09" db="EMBL/GenBank/DDBJ databases">
        <authorList>
            <person name="Wang G."/>
            <person name="Yang Y."/>
            <person name="Su Y."/>
        </authorList>
    </citation>
    <scope>NUCLEOTIDE SEQUENCE</scope>
    <source>
        <strain evidence="10">ATCC 39006</strain>
    </source>
</reference>
<dbReference type="Gene3D" id="2.70.98.10">
    <property type="match status" value="1"/>
</dbReference>
<dbReference type="OrthoDB" id="9779408at2"/>
<reference evidence="10 11" key="1">
    <citation type="journal article" date="2013" name="Genome Announc.">
        <title>Draft genome sequence of Serratia sp. strain ATCC 39006, a model bacterium for analysis of the biosynthesis and regulation of prodigiosin, a carbapenem, and gas vesicles.</title>
        <authorList>
            <person name="Fineran P.C."/>
            <person name="Iglesias Cans M.C."/>
            <person name="Ramsay J.P."/>
            <person name="Wilf N.M."/>
            <person name="Cossyleon D."/>
            <person name="McNeil M.B."/>
            <person name="Williamson N.R."/>
            <person name="Monson R.E."/>
            <person name="Becher S.A."/>
            <person name="Stanton J.A."/>
            <person name="Brugger K."/>
            <person name="Brown S.D."/>
            <person name="Salmond G.P."/>
        </authorList>
    </citation>
    <scope>NUCLEOTIDE SEQUENCE [LARGE SCALE GENOMIC DNA]</scope>
    <source>
        <strain evidence="10">ATCC 39006</strain>
        <strain evidence="11">ATCC 39006 / SC 11482</strain>
    </source>
</reference>
<dbReference type="InterPro" id="IPR047215">
    <property type="entry name" value="Galactose_mutarotase-like"/>
</dbReference>
<dbReference type="CDD" id="cd09019">
    <property type="entry name" value="galactose_mutarotase_like"/>
    <property type="match status" value="1"/>
</dbReference>